<dbReference type="Proteomes" id="UP000655751">
    <property type="component" value="Unassembled WGS sequence"/>
</dbReference>
<accession>A0A931IAS5</accession>
<dbReference type="EMBL" id="JADMLG010000003">
    <property type="protein sequence ID" value="MBH0776470.1"/>
    <property type="molecule type" value="Genomic_DNA"/>
</dbReference>
<organism evidence="2 3">
    <name type="scientific">Nocardia bovistercoris</name>
    <dbReference type="NCBI Taxonomy" id="2785916"/>
    <lineage>
        <taxon>Bacteria</taxon>
        <taxon>Bacillati</taxon>
        <taxon>Actinomycetota</taxon>
        <taxon>Actinomycetes</taxon>
        <taxon>Mycobacteriales</taxon>
        <taxon>Nocardiaceae</taxon>
        <taxon>Nocardia</taxon>
    </lineage>
</organism>
<name>A0A931IAS5_9NOCA</name>
<evidence type="ECO:0000313" key="3">
    <source>
        <dbReference type="Proteomes" id="UP000655751"/>
    </source>
</evidence>
<proteinExistence type="predicted"/>
<dbReference type="Pfam" id="PF19953">
    <property type="entry name" value="EACC1"/>
    <property type="match status" value="1"/>
</dbReference>
<dbReference type="AlphaFoldDB" id="A0A931IAS5"/>
<dbReference type="RefSeq" id="WP_196148806.1">
    <property type="nucleotide sequence ID" value="NZ_JADMLG010000003.1"/>
</dbReference>
<sequence>MADRGDSLRALRTWLVGEDLLRGRARAVTSPPPEGALGSTVETLAIALAPGGAATVLASALVTWIRRQRGDITLKVVRPDGASVEFSGANARLQDDNTRQLITDLLEHADSDGDVEDVR</sequence>
<reference evidence="2" key="1">
    <citation type="submission" date="2020-11" db="EMBL/GenBank/DDBJ databases">
        <title>Nocardia NEAU-351.nov., a novel actinomycete isolated from the cow dung.</title>
        <authorList>
            <person name="Zhang X."/>
        </authorList>
    </citation>
    <scope>NUCLEOTIDE SEQUENCE</scope>
    <source>
        <strain evidence="2">NEAU-351</strain>
    </source>
</reference>
<evidence type="ECO:0000256" key="1">
    <source>
        <dbReference type="SAM" id="Phobius"/>
    </source>
</evidence>
<protein>
    <submittedName>
        <fullName evidence="2">Uncharacterized protein</fullName>
    </submittedName>
</protein>
<feature type="transmembrane region" description="Helical" evidence="1">
    <location>
        <begin position="44"/>
        <end position="65"/>
    </location>
</feature>
<keyword evidence="1" id="KW-0812">Transmembrane</keyword>
<keyword evidence="3" id="KW-1185">Reference proteome</keyword>
<keyword evidence="1" id="KW-1133">Transmembrane helix</keyword>
<dbReference type="InterPro" id="IPR045428">
    <property type="entry name" value="EACC1"/>
</dbReference>
<gene>
    <name evidence="2" type="ORF">IT779_09250</name>
</gene>
<keyword evidence="1" id="KW-0472">Membrane</keyword>
<evidence type="ECO:0000313" key="2">
    <source>
        <dbReference type="EMBL" id="MBH0776470.1"/>
    </source>
</evidence>
<comment type="caution">
    <text evidence="2">The sequence shown here is derived from an EMBL/GenBank/DDBJ whole genome shotgun (WGS) entry which is preliminary data.</text>
</comment>